<comment type="caution">
    <text evidence="2">The sequence shown here is derived from an EMBL/GenBank/DDBJ whole genome shotgun (WGS) entry which is preliminary data.</text>
</comment>
<evidence type="ECO:0000256" key="1">
    <source>
        <dbReference type="SAM" id="SignalP"/>
    </source>
</evidence>
<gene>
    <name evidence="2" type="ORF">PENTCL1PPCAC_7455</name>
</gene>
<feature type="chain" id="PRO_5043607749" evidence="1">
    <location>
        <begin position="16"/>
        <end position="138"/>
    </location>
</feature>
<dbReference type="EMBL" id="BTSX01000002">
    <property type="protein sequence ID" value="GMS85280.1"/>
    <property type="molecule type" value="Genomic_DNA"/>
</dbReference>
<name>A0AAV5SQI9_9BILA</name>
<organism evidence="2 3">
    <name type="scientific">Pristionchus entomophagus</name>
    <dbReference type="NCBI Taxonomy" id="358040"/>
    <lineage>
        <taxon>Eukaryota</taxon>
        <taxon>Metazoa</taxon>
        <taxon>Ecdysozoa</taxon>
        <taxon>Nematoda</taxon>
        <taxon>Chromadorea</taxon>
        <taxon>Rhabditida</taxon>
        <taxon>Rhabditina</taxon>
        <taxon>Diplogasteromorpha</taxon>
        <taxon>Diplogasteroidea</taxon>
        <taxon>Neodiplogasteridae</taxon>
        <taxon>Pristionchus</taxon>
    </lineage>
</organism>
<feature type="signal peptide" evidence="1">
    <location>
        <begin position="1"/>
        <end position="15"/>
    </location>
</feature>
<keyword evidence="3" id="KW-1185">Reference proteome</keyword>
<dbReference type="Proteomes" id="UP001432027">
    <property type="component" value="Unassembled WGS sequence"/>
</dbReference>
<accession>A0AAV5SQI9</accession>
<evidence type="ECO:0000313" key="3">
    <source>
        <dbReference type="Proteomes" id="UP001432027"/>
    </source>
</evidence>
<reference evidence="2" key="1">
    <citation type="submission" date="2023-10" db="EMBL/GenBank/DDBJ databases">
        <title>Genome assembly of Pristionchus species.</title>
        <authorList>
            <person name="Yoshida K."/>
            <person name="Sommer R.J."/>
        </authorList>
    </citation>
    <scope>NUCLEOTIDE SEQUENCE</scope>
    <source>
        <strain evidence="2">RS0144</strain>
    </source>
</reference>
<evidence type="ECO:0000313" key="2">
    <source>
        <dbReference type="EMBL" id="GMS85280.1"/>
    </source>
</evidence>
<dbReference type="AlphaFoldDB" id="A0AAV5SQI9"/>
<feature type="non-terminal residue" evidence="2">
    <location>
        <position position="1"/>
    </location>
</feature>
<proteinExistence type="predicted"/>
<protein>
    <submittedName>
        <fullName evidence="2">Uncharacterized protein</fullName>
    </submittedName>
</protein>
<keyword evidence="1" id="KW-0732">Signal</keyword>
<sequence>ALLFSSRFLILSASAWRLFRLKMRTSEGMRMARTRRRIPPPTAIVTKVSFEITEADEGGASVEVSTISQKTVDLLATSIPFSFENSPVIMLQVRFELLFFGDARNGYCFLNIIIHLKNNSSCQVSTDSYICPLLVHTQ</sequence>